<dbReference type="Proteomes" id="UP000030655">
    <property type="component" value="Unassembled WGS sequence"/>
</dbReference>
<accession>A0A059EWQ0</accession>
<keyword evidence="1" id="KW-0175">Coiled coil</keyword>
<feature type="coiled-coil region" evidence="1">
    <location>
        <begin position="44"/>
        <end position="80"/>
    </location>
</feature>
<keyword evidence="4" id="KW-1185">Reference proteome</keyword>
<evidence type="ECO:0000256" key="1">
    <source>
        <dbReference type="SAM" id="Coils"/>
    </source>
</evidence>
<dbReference type="AlphaFoldDB" id="A0A059EWQ0"/>
<reference evidence="3 4" key="2">
    <citation type="submission" date="2014-03" db="EMBL/GenBank/DDBJ databases">
        <title>The Genome Sequence of Anncaliia algerae insect isolate PRA339.</title>
        <authorList>
            <consortium name="The Broad Institute Genome Sequencing Platform"/>
            <consortium name="The Broad Institute Genome Sequencing Center for Infectious Disease"/>
            <person name="Cuomo C."/>
            <person name="Becnel J."/>
            <person name="Sanscrainte N."/>
            <person name="Walker B."/>
            <person name="Young S.K."/>
            <person name="Zeng Q."/>
            <person name="Gargeya S."/>
            <person name="Fitzgerald M."/>
            <person name="Haas B."/>
            <person name="Abouelleil A."/>
            <person name="Alvarado L."/>
            <person name="Arachchi H.M."/>
            <person name="Berlin A.M."/>
            <person name="Chapman S.B."/>
            <person name="Dewar J."/>
            <person name="Goldberg J."/>
            <person name="Griggs A."/>
            <person name="Gujja S."/>
            <person name="Hansen M."/>
            <person name="Howarth C."/>
            <person name="Imamovic A."/>
            <person name="Larimer J."/>
            <person name="McCowan C."/>
            <person name="Murphy C."/>
            <person name="Neiman D."/>
            <person name="Pearson M."/>
            <person name="Priest M."/>
            <person name="Roberts A."/>
            <person name="Saif S."/>
            <person name="Shea T."/>
            <person name="Sisk P."/>
            <person name="Sykes S."/>
            <person name="Wortman J."/>
            <person name="Nusbaum C."/>
            <person name="Birren B."/>
        </authorList>
    </citation>
    <scope>NUCLEOTIDE SEQUENCE [LARGE SCALE GENOMIC DNA]</scope>
    <source>
        <strain evidence="3 4">PRA339</strain>
    </source>
</reference>
<dbReference type="OrthoDB" id="2187979at2759"/>
<evidence type="ECO:0000313" key="4">
    <source>
        <dbReference type="Proteomes" id="UP000030655"/>
    </source>
</evidence>
<protein>
    <recommendedName>
        <fullName evidence="2">DUF5094 domain-containing protein</fullName>
    </recommendedName>
</protein>
<dbReference type="HOGENOM" id="CLU_133365_0_0_1"/>
<evidence type="ECO:0000259" key="2">
    <source>
        <dbReference type="Pfam" id="PF17015"/>
    </source>
</evidence>
<organism evidence="3 4">
    <name type="scientific">Anncaliia algerae PRA339</name>
    <dbReference type="NCBI Taxonomy" id="1288291"/>
    <lineage>
        <taxon>Eukaryota</taxon>
        <taxon>Fungi</taxon>
        <taxon>Fungi incertae sedis</taxon>
        <taxon>Microsporidia</taxon>
        <taxon>Tubulinosematoidea</taxon>
        <taxon>Tubulinosematidae</taxon>
        <taxon>Anncaliia</taxon>
    </lineage>
</organism>
<name>A0A059EWQ0_9MICR</name>
<evidence type="ECO:0000313" key="3">
    <source>
        <dbReference type="EMBL" id="KCZ79302.1"/>
    </source>
</evidence>
<dbReference type="VEuPathDB" id="MicrosporidiaDB:H312_03307"/>
<dbReference type="Pfam" id="PF17015">
    <property type="entry name" value="DUF5094"/>
    <property type="match status" value="1"/>
</dbReference>
<gene>
    <name evidence="3" type="ORF">H312_03307</name>
</gene>
<dbReference type="EMBL" id="KK365303">
    <property type="protein sequence ID" value="KCZ79302.1"/>
    <property type="molecule type" value="Genomic_DNA"/>
</dbReference>
<reference evidence="4" key="1">
    <citation type="submission" date="2013-02" db="EMBL/GenBank/DDBJ databases">
        <authorList>
            <consortium name="The Broad Institute Genome Sequencing Platform"/>
            <person name="Cuomo C."/>
            <person name="Becnel J."/>
            <person name="Sanscrainte N."/>
            <person name="Walker B."/>
            <person name="Young S.K."/>
            <person name="Zeng Q."/>
            <person name="Gargeya S."/>
            <person name="Fitzgerald M."/>
            <person name="Haas B."/>
            <person name="Abouelleil A."/>
            <person name="Alvarado L."/>
            <person name="Arachchi H.M."/>
            <person name="Berlin A.M."/>
            <person name="Chapman S.B."/>
            <person name="Dewar J."/>
            <person name="Goldberg J."/>
            <person name="Griggs A."/>
            <person name="Gujja S."/>
            <person name="Hansen M."/>
            <person name="Howarth C."/>
            <person name="Imamovic A."/>
            <person name="Larimer J."/>
            <person name="McCowan C."/>
            <person name="Murphy C."/>
            <person name="Neiman D."/>
            <person name="Pearson M."/>
            <person name="Priest M."/>
            <person name="Roberts A."/>
            <person name="Saif S."/>
            <person name="Shea T."/>
            <person name="Sisk P."/>
            <person name="Sykes S."/>
            <person name="Wortman J."/>
            <person name="Nusbaum C."/>
            <person name="Birren B."/>
        </authorList>
    </citation>
    <scope>NUCLEOTIDE SEQUENCE [LARGE SCALE GENOMIC DNA]</scope>
    <source>
        <strain evidence="4">PRA339</strain>
    </source>
</reference>
<dbReference type="InterPro" id="IPR031519">
    <property type="entry name" value="DUF5094"/>
</dbReference>
<proteinExistence type="predicted"/>
<feature type="domain" description="DUF5094" evidence="2">
    <location>
        <begin position="6"/>
        <end position="167"/>
    </location>
</feature>
<sequence>MRKTPRKRVCFKTPKRKYNKPTKSISTVNKENNFSESEISKNLKEFSKSKKKEANLELEIAEAENKLVEAYMEENKMLRKLNSNALLFQKFYGIEIKEISPEIHEFSHKIDNKHIKFTLEEEADNYAYKLIDFFGIDLPSYLMERIAFKKKEIFKFFFKVFEIFLTKNVK</sequence>